<gene>
    <name evidence="2" type="ORF">HICCMSTLAB_LOCUS412</name>
</gene>
<accession>A0A8J2E8R4</accession>
<comment type="caution">
    <text evidence="2">The sequence shown here is derived from an EMBL/GenBank/DDBJ whole genome shotgun (WGS) entry which is preliminary data.</text>
</comment>
<evidence type="ECO:0000313" key="3">
    <source>
        <dbReference type="Proteomes" id="UP000786811"/>
    </source>
</evidence>
<dbReference type="EMBL" id="CAJNRD030001114">
    <property type="protein sequence ID" value="CAG5073469.1"/>
    <property type="molecule type" value="Genomic_DNA"/>
</dbReference>
<feature type="compositionally biased region" description="Basic and acidic residues" evidence="1">
    <location>
        <begin position="56"/>
        <end position="65"/>
    </location>
</feature>
<feature type="compositionally biased region" description="Basic and acidic residues" evidence="1">
    <location>
        <begin position="124"/>
        <end position="142"/>
    </location>
</feature>
<feature type="compositionally biased region" description="Basic and acidic residues" evidence="1">
    <location>
        <begin position="191"/>
        <end position="200"/>
    </location>
</feature>
<proteinExistence type="predicted"/>
<evidence type="ECO:0000256" key="1">
    <source>
        <dbReference type="SAM" id="MobiDB-lite"/>
    </source>
</evidence>
<feature type="compositionally biased region" description="Basic and acidic residues" evidence="1">
    <location>
        <begin position="164"/>
        <end position="177"/>
    </location>
</feature>
<feature type="compositionally biased region" description="Basic and acidic residues" evidence="1">
    <location>
        <begin position="98"/>
        <end position="111"/>
    </location>
</feature>
<name>A0A8J2E8R4_COTCN</name>
<dbReference type="Proteomes" id="UP000786811">
    <property type="component" value="Unassembled WGS sequence"/>
</dbReference>
<feature type="region of interest" description="Disordered" evidence="1">
    <location>
        <begin position="20"/>
        <end position="200"/>
    </location>
</feature>
<reference evidence="2" key="1">
    <citation type="submission" date="2021-04" db="EMBL/GenBank/DDBJ databases">
        <authorList>
            <person name="Chebbi M.A.C M."/>
        </authorList>
    </citation>
    <scope>NUCLEOTIDE SEQUENCE</scope>
</reference>
<keyword evidence="3" id="KW-1185">Reference proteome</keyword>
<dbReference type="AlphaFoldDB" id="A0A8J2E8R4"/>
<sequence>MILDDTDELKILAKKLKIKSKTSNNLNNSPLPSKRSRKPKRSWSFGEDIAPPPKKNKVETKKNNNKELSTNLKCQVQNLINQNNSTDVQKSKISPPKEIFETSPSKEELKMMIEQQQKLLISRENSKSEKKSDDLSPKKTEENDIISDSDDDDSNNDRIEDDSDKNKNKYQEKKTQENDNQILVEASVEGTSRDDDFIER</sequence>
<protein>
    <submittedName>
        <fullName evidence="2">Uncharacterized protein</fullName>
    </submittedName>
</protein>
<feature type="compositionally biased region" description="Acidic residues" evidence="1">
    <location>
        <begin position="143"/>
        <end position="163"/>
    </location>
</feature>
<feature type="compositionally biased region" description="Polar residues" evidence="1">
    <location>
        <begin position="67"/>
        <end position="92"/>
    </location>
</feature>
<feature type="compositionally biased region" description="Low complexity" evidence="1">
    <location>
        <begin position="21"/>
        <end position="33"/>
    </location>
</feature>
<evidence type="ECO:0000313" key="2">
    <source>
        <dbReference type="EMBL" id="CAG5073469.1"/>
    </source>
</evidence>
<organism evidence="2 3">
    <name type="scientific">Cotesia congregata</name>
    <name type="common">Parasitoid wasp</name>
    <name type="synonym">Apanteles congregatus</name>
    <dbReference type="NCBI Taxonomy" id="51543"/>
    <lineage>
        <taxon>Eukaryota</taxon>
        <taxon>Metazoa</taxon>
        <taxon>Ecdysozoa</taxon>
        <taxon>Arthropoda</taxon>
        <taxon>Hexapoda</taxon>
        <taxon>Insecta</taxon>
        <taxon>Pterygota</taxon>
        <taxon>Neoptera</taxon>
        <taxon>Endopterygota</taxon>
        <taxon>Hymenoptera</taxon>
        <taxon>Apocrita</taxon>
        <taxon>Ichneumonoidea</taxon>
        <taxon>Braconidae</taxon>
        <taxon>Microgastrinae</taxon>
        <taxon>Cotesia</taxon>
    </lineage>
</organism>